<evidence type="ECO:0000256" key="2">
    <source>
        <dbReference type="ARBA" id="ARBA00023163"/>
    </source>
</evidence>
<feature type="domain" description="HTH araC/xylS-type" evidence="3">
    <location>
        <begin position="40"/>
        <end position="72"/>
    </location>
</feature>
<dbReference type="InterPro" id="IPR018060">
    <property type="entry name" value="HTH_AraC"/>
</dbReference>
<dbReference type="InterPro" id="IPR009057">
    <property type="entry name" value="Homeodomain-like_sf"/>
</dbReference>
<dbReference type="EMBL" id="QJJM01000015">
    <property type="protein sequence ID" value="PXW69814.1"/>
    <property type="molecule type" value="Genomic_DNA"/>
</dbReference>
<dbReference type="Gene3D" id="1.10.10.60">
    <property type="entry name" value="Homeodomain-like"/>
    <property type="match status" value="1"/>
</dbReference>
<reference evidence="4 5" key="1">
    <citation type="submission" date="2018-05" db="EMBL/GenBank/DDBJ databases">
        <title>Genomic Encyclopedia of Type Strains, Phase IV (KMG-IV): sequencing the most valuable type-strain genomes for metagenomic binning, comparative biology and taxonomic classification.</title>
        <authorList>
            <person name="Goeker M."/>
        </authorList>
    </citation>
    <scope>NUCLEOTIDE SEQUENCE [LARGE SCALE GENOMIC DNA]</scope>
    <source>
        <strain evidence="4 5">DSM 3183</strain>
    </source>
</reference>
<dbReference type="GO" id="GO:0003700">
    <property type="term" value="F:DNA-binding transcription factor activity"/>
    <property type="evidence" value="ECO:0007669"/>
    <property type="project" value="InterPro"/>
</dbReference>
<evidence type="ECO:0000313" key="4">
    <source>
        <dbReference type="EMBL" id="PXW69814.1"/>
    </source>
</evidence>
<evidence type="ECO:0000256" key="1">
    <source>
        <dbReference type="ARBA" id="ARBA00023015"/>
    </source>
</evidence>
<proteinExistence type="predicted"/>
<dbReference type="SUPFAM" id="SSF46689">
    <property type="entry name" value="Homeodomain-like"/>
    <property type="match status" value="1"/>
</dbReference>
<organism evidence="4 5">
    <name type="scientific">Blastomonas natatoria</name>
    <dbReference type="NCBI Taxonomy" id="34015"/>
    <lineage>
        <taxon>Bacteria</taxon>
        <taxon>Pseudomonadati</taxon>
        <taxon>Pseudomonadota</taxon>
        <taxon>Alphaproteobacteria</taxon>
        <taxon>Sphingomonadales</taxon>
        <taxon>Sphingomonadaceae</taxon>
        <taxon>Blastomonas</taxon>
    </lineage>
</organism>
<dbReference type="PROSITE" id="PS01124">
    <property type="entry name" value="HTH_ARAC_FAMILY_2"/>
    <property type="match status" value="1"/>
</dbReference>
<evidence type="ECO:0000313" key="5">
    <source>
        <dbReference type="Proteomes" id="UP000248014"/>
    </source>
</evidence>
<accession>A0A2V3UUC3</accession>
<gene>
    <name evidence="4" type="ORF">C7451_11587</name>
</gene>
<dbReference type="OrthoDB" id="110167at2"/>
<sequence>MTAERANFHQHRDLGIEQIMQDAQGLKNLPGQVRTINLAAQVAVACAFVDQNHITRRFRQRIGLTPAAYASDTRHSALRARKIMQDPVAPELKVHRS</sequence>
<dbReference type="RefSeq" id="WP_110300019.1">
    <property type="nucleotide sequence ID" value="NZ_QJJM01000015.1"/>
</dbReference>
<evidence type="ECO:0000259" key="3">
    <source>
        <dbReference type="PROSITE" id="PS01124"/>
    </source>
</evidence>
<name>A0A2V3UUC3_9SPHN</name>
<keyword evidence="2" id="KW-0804">Transcription</keyword>
<comment type="caution">
    <text evidence="4">The sequence shown here is derived from an EMBL/GenBank/DDBJ whole genome shotgun (WGS) entry which is preliminary data.</text>
</comment>
<protein>
    <recommendedName>
        <fullName evidence="3">HTH araC/xylS-type domain-containing protein</fullName>
    </recommendedName>
</protein>
<dbReference type="Proteomes" id="UP000248014">
    <property type="component" value="Unassembled WGS sequence"/>
</dbReference>
<keyword evidence="5" id="KW-1185">Reference proteome</keyword>
<dbReference type="GO" id="GO:0043565">
    <property type="term" value="F:sequence-specific DNA binding"/>
    <property type="evidence" value="ECO:0007669"/>
    <property type="project" value="InterPro"/>
</dbReference>
<dbReference type="AlphaFoldDB" id="A0A2V3UUC3"/>
<keyword evidence="1" id="KW-0805">Transcription regulation</keyword>